<feature type="compositionally biased region" description="Low complexity" evidence="5">
    <location>
        <begin position="194"/>
        <end position="221"/>
    </location>
</feature>
<evidence type="ECO:0000256" key="3">
    <source>
        <dbReference type="ARBA" id="ARBA00022989"/>
    </source>
</evidence>
<comment type="caution">
    <text evidence="7">The sequence shown here is derived from an EMBL/GenBank/DDBJ whole genome shotgun (WGS) entry which is preliminary data.</text>
</comment>
<feature type="region of interest" description="Disordered" evidence="5">
    <location>
        <begin position="175"/>
        <end position="223"/>
    </location>
</feature>
<feature type="transmembrane region" description="Helical" evidence="6">
    <location>
        <begin position="138"/>
        <end position="161"/>
    </location>
</feature>
<evidence type="ECO:0000313" key="8">
    <source>
        <dbReference type="Proteomes" id="UP001437256"/>
    </source>
</evidence>
<accession>A0ABR2ZUW5</accession>
<keyword evidence="3 6" id="KW-1133">Transmembrane helix</keyword>
<feature type="compositionally biased region" description="Low complexity" evidence="5">
    <location>
        <begin position="247"/>
        <end position="265"/>
    </location>
</feature>
<reference evidence="7 8" key="1">
    <citation type="submission" date="2024-05" db="EMBL/GenBank/DDBJ databases">
        <title>A draft genome resource for the thread blight pathogen Marasmius tenuissimus strain MS-2.</title>
        <authorList>
            <person name="Yulfo-Soto G.E."/>
            <person name="Baruah I.K."/>
            <person name="Amoako-Attah I."/>
            <person name="Bukari Y."/>
            <person name="Meinhardt L.W."/>
            <person name="Bailey B.A."/>
            <person name="Cohen S.P."/>
        </authorList>
    </citation>
    <scope>NUCLEOTIDE SEQUENCE [LARGE SCALE GENOMIC DNA]</scope>
    <source>
        <strain evidence="7 8">MS-2</strain>
    </source>
</reference>
<feature type="compositionally biased region" description="Pro residues" evidence="5">
    <location>
        <begin position="184"/>
        <end position="193"/>
    </location>
</feature>
<dbReference type="PANTHER" id="PTHR15549:SF26">
    <property type="entry name" value="AXIAL BUDDING PATTERN PROTEIN 2-RELATED"/>
    <property type="match status" value="1"/>
</dbReference>
<feature type="region of interest" description="Disordered" evidence="5">
    <location>
        <begin position="97"/>
        <end position="131"/>
    </location>
</feature>
<evidence type="ECO:0000256" key="4">
    <source>
        <dbReference type="ARBA" id="ARBA00023136"/>
    </source>
</evidence>
<organism evidence="7 8">
    <name type="scientific">Marasmius tenuissimus</name>
    <dbReference type="NCBI Taxonomy" id="585030"/>
    <lineage>
        <taxon>Eukaryota</taxon>
        <taxon>Fungi</taxon>
        <taxon>Dikarya</taxon>
        <taxon>Basidiomycota</taxon>
        <taxon>Agaricomycotina</taxon>
        <taxon>Agaricomycetes</taxon>
        <taxon>Agaricomycetidae</taxon>
        <taxon>Agaricales</taxon>
        <taxon>Marasmiineae</taxon>
        <taxon>Marasmiaceae</taxon>
        <taxon>Marasmius</taxon>
    </lineage>
</organism>
<dbReference type="CDD" id="cd12087">
    <property type="entry name" value="TM_EGFR-like"/>
    <property type="match status" value="1"/>
</dbReference>
<keyword evidence="2 6" id="KW-0812">Transmembrane</keyword>
<evidence type="ECO:0000256" key="2">
    <source>
        <dbReference type="ARBA" id="ARBA00022692"/>
    </source>
</evidence>
<dbReference type="InterPro" id="IPR051694">
    <property type="entry name" value="Immunoregulatory_rcpt-like"/>
</dbReference>
<proteinExistence type="predicted"/>
<feature type="compositionally biased region" description="Low complexity" evidence="5">
    <location>
        <begin position="97"/>
        <end position="125"/>
    </location>
</feature>
<dbReference type="Proteomes" id="UP001437256">
    <property type="component" value="Unassembled WGS sequence"/>
</dbReference>
<evidence type="ECO:0000256" key="1">
    <source>
        <dbReference type="ARBA" id="ARBA00004167"/>
    </source>
</evidence>
<protein>
    <submittedName>
        <fullName evidence="7">Uncharacterized protein</fullName>
    </submittedName>
</protein>
<feature type="region of interest" description="Disordered" evidence="5">
    <location>
        <begin position="244"/>
        <end position="365"/>
    </location>
</feature>
<feature type="compositionally biased region" description="Pro residues" evidence="5">
    <location>
        <begin position="294"/>
        <end position="307"/>
    </location>
</feature>
<gene>
    <name evidence="7" type="ORF">AAF712_008440</name>
</gene>
<keyword evidence="8" id="KW-1185">Reference proteome</keyword>
<dbReference type="EMBL" id="JBBXMP010000059">
    <property type="protein sequence ID" value="KAL0064614.1"/>
    <property type="molecule type" value="Genomic_DNA"/>
</dbReference>
<evidence type="ECO:0000313" key="7">
    <source>
        <dbReference type="EMBL" id="KAL0064614.1"/>
    </source>
</evidence>
<evidence type="ECO:0000256" key="5">
    <source>
        <dbReference type="SAM" id="MobiDB-lite"/>
    </source>
</evidence>
<evidence type="ECO:0000256" key="6">
    <source>
        <dbReference type="SAM" id="Phobius"/>
    </source>
</evidence>
<sequence length="365" mass="36531">MLCLTCQQGLGSSGNGIDAGVGAYQAYLNAGRSNNAFCSPQVNKTLPADVQSAICNKDIKIYDDLYNIFWGDGAWYVLTITKDQAANPNKVFTKCPAKTSSLSSTSPTSPAASSSSTGSPAQSGSDGSESGGGLGTGAIAGIAVGIVALVIAGALGAFFFFKRRKRTQYVGASGFSIDGSQGAPGPPPNPYPYTPTTVSHHPPPASSASGSTSQYYSSQPPMTSTGSYFPASASAASYHPNYGVAPQHSTSGGTSQSGSGHGSSSAYGSNAGFVVSNPDGGRGGGSASGSMPNPHSPQSPRSPPPLPGKGAAPNAGMTYVPAAPSSQADSSERHLDAGPVGGSSLQRNTSGRLPPAYGDLMRDSS</sequence>
<dbReference type="PANTHER" id="PTHR15549">
    <property type="entry name" value="PAIRED IMMUNOGLOBULIN-LIKE TYPE 2 RECEPTOR"/>
    <property type="match status" value="1"/>
</dbReference>
<comment type="subcellular location">
    <subcellularLocation>
        <location evidence="1">Membrane</location>
        <topology evidence="1">Single-pass membrane protein</topology>
    </subcellularLocation>
</comment>
<keyword evidence="4 6" id="KW-0472">Membrane</keyword>
<name>A0ABR2ZUW5_9AGAR</name>